<dbReference type="InterPro" id="IPR036390">
    <property type="entry name" value="WH_DNA-bd_sf"/>
</dbReference>
<dbReference type="GO" id="GO:0046983">
    <property type="term" value="F:protein dimerization activity"/>
    <property type="evidence" value="ECO:0007669"/>
    <property type="project" value="InterPro"/>
</dbReference>
<dbReference type="InterPro" id="IPR001077">
    <property type="entry name" value="COMT_C"/>
</dbReference>
<dbReference type="InterPro" id="IPR012967">
    <property type="entry name" value="COMT_dimerisation"/>
</dbReference>
<dbReference type="InterPro" id="IPR029063">
    <property type="entry name" value="SAM-dependent_MTases_sf"/>
</dbReference>
<dbReference type="InterPro" id="IPR016461">
    <property type="entry name" value="COMT-like"/>
</dbReference>
<evidence type="ECO:0000259" key="5">
    <source>
        <dbReference type="Pfam" id="PF00891"/>
    </source>
</evidence>
<keyword evidence="1 7" id="KW-0489">Methyltransferase</keyword>
<dbReference type="RefSeq" id="WP_189210445.1">
    <property type="nucleotide sequence ID" value="NZ_BMRB01000002.1"/>
</dbReference>
<keyword evidence="3" id="KW-0949">S-adenosyl-L-methionine</keyword>
<feature type="domain" description="O-methyltransferase C-terminal" evidence="5">
    <location>
        <begin position="118"/>
        <end position="324"/>
    </location>
</feature>
<evidence type="ECO:0000256" key="1">
    <source>
        <dbReference type="ARBA" id="ARBA00022603"/>
    </source>
</evidence>
<name>A0A918LCH1_9PSEU</name>
<feature type="domain" description="O-methyltransferase dimerisation" evidence="6">
    <location>
        <begin position="17"/>
        <end position="92"/>
    </location>
</feature>
<dbReference type="Pfam" id="PF00891">
    <property type="entry name" value="Methyltransf_2"/>
    <property type="match status" value="1"/>
</dbReference>
<dbReference type="Gene3D" id="1.10.287.1350">
    <property type="match status" value="1"/>
</dbReference>
<accession>A0A918LCH1</accession>
<keyword evidence="2" id="KW-0808">Transferase</keyword>
<reference evidence="7" key="2">
    <citation type="submission" date="2020-09" db="EMBL/GenBank/DDBJ databases">
        <authorList>
            <person name="Sun Q."/>
            <person name="Ohkuma M."/>
        </authorList>
    </citation>
    <scope>NUCLEOTIDE SEQUENCE</scope>
    <source>
        <strain evidence="7">JCM 3276</strain>
    </source>
</reference>
<dbReference type="SUPFAM" id="SSF46785">
    <property type="entry name" value="Winged helix' DNA-binding domain"/>
    <property type="match status" value="1"/>
</dbReference>
<dbReference type="GO" id="GO:0032259">
    <property type="term" value="P:methylation"/>
    <property type="evidence" value="ECO:0007669"/>
    <property type="project" value="UniProtKB-KW"/>
</dbReference>
<comment type="caution">
    <text evidence="7">The sequence shown here is derived from an EMBL/GenBank/DDBJ whole genome shotgun (WGS) entry which is preliminary data.</text>
</comment>
<dbReference type="PANTHER" id="PTHR43712">
    <property type="entry name" value="PUTATIVE (AFU_ORTHOLOGUE AFUA_4G14580)-RELATED"/>
    <property type="match status" value="1"/>
</dbReference>
<organism evidence="7 8">
    <name type="scientific">Actinokineospora fastidiosa</name>
    <dbReference type="NCBI Taxonomy" id="1816"/>
    <lineage>
        <taxon>Bacteria</taxon>
        <taxon>Bacillati</taxon>
        <taxon>Actinomycetota</taxon>
        <taxon>Actinomycetes</taxon>
        <taxon>Pseudonocardiales</taxon>
        <taxon>Pseudonocardiaceae</taxon>
        <taxon>Actinokineospora</taxon>
    </lineage>
</organism>
<protein>
    <submittedName>
        <fullName evidence="7">Methyltransferase</fullName>
    </submittedName>
</protein>
<reference evidence="7" key="1">
    <citation type="journal article" date="2014" name="Int. J. Syst. Evol. Microbiol.">
        <title>Complete genome sequence of Corynebacterium casei LMG S-19264T (=DSM 44701T), isolated from a smear-ripened cheese.</title>
        <authorList>
            <consortium name="US DOE Joint Genome Institute (JGI-PGF)"/>
            <person name="Walter F."/>
            <person name="Albersmeier A."/>
            <person name="Kalinowski J."/>
            <person name="Ruckert C."/>
        </authorList>
    </citation>
    <scope>NUCLEOTIDE SEQUENCE</scope>
    <source>
        <strain evidence="7">JCM 3276</strain>
    </source>
</reference>
<dbReference type="Gene3D" id="1.10.10.10">
    <property type="entry name" value="Winged helix-like DNA-binding domain superfamily/Winged helix DNA-binding domain"/>
    <property type="match status" value="1"/>
</dbReference>
<dbReference type="EMBL" id="BMRB01000002">
    <property type="protein sequence ID" value="GGS29457.1"/>
    <property type="molecule type" value="Genomic_DNA"/>
</dbReference>
<dbReference type="InterPro" id="IPR036388">
    <property type="entry name" value="WH-like_DNA-bd_sf"/>
</dbReference>
<dbReference type="PANTHER" id="PTHR43712:SF2">
    <property type="entry name" value="O-METHYLTRANSFERASE CICE"/>
    <property type="match status" value="1"/>
</dbReference>
<sequence length="345" mass="36329">MSTIEAGRATADHLRLMTLMYGTIAAQVVGIAARLGLADRLGDAERASAEVAAAVDAHPDATTRLLRALAALDLVAETGPDRYRLTETGALLRSDRPDSLHTAVLLLTDPAMLATWARPDAAVRTGLPVFERVHGADFFTHVGADPRLSERFNAMMRQMTLPVARALPGAYDFSRFHTVADIGGGDGTVLAEILRANPTLRGVLFDTAEGLAQAATTLDAAGVGDRCGTVAGDFFVSVPGGADGYLLKSVLHDWDDARCATLLGHCRAVIPDGGRLLIVETVLPDRIDPADPTPYLSDITMLVNMGGRERGRGEFAALCARSGFAVVATHPLLGPYSLIEAVPAG</sequence>
<evidence type="ECO:0000313" key="8">
    <source>
        <dbReference type="Proteomes" id="UP000660680"/>
    </source>
</evidence>
<dbReference type="CDD" id="cd02440">
    <property type="entry name" value="AdoMet_MTases"/>
    <property type="match status" value="1"/>
</dbReference>
<dbReference type="AlphaFoldDB" id="A0A918LCH1"/>
<proteinExistence type="predicted"/>
<dbReference type="GO" id="GO:0008171">
    <property type="term" value="F:O-methyltransferase activity"/>
    <property type="evidence" value="ECO:0007669"/>
    <property type="project" value="InterPro"/>
</dbReference>
<evidence type="ECO:0000256" key="3">
    <source>
        <dbReference type="ARBA" id="ARBA00022691"/>
    </source>
</evidence>
<dbReference type="SUPFAM" id="SSF53335">
    <property type="entry name" value="S-adenosyl-L-methionine-dependent methyltransferases"/>
    <property type="match status" value="1"/>
</dbReference>
<evidence type="ECO:0000256" key="4">
    <source>
        <dbReference type="PIRSR" id="PIRSR005739-1"/>
    </source>
</evidence>
<dbReference type="Pfam" id="PF08100">
    <property type="entry name" value="Dimerisation"/>
    <property type="match status" value="1"/>
</dbReference>
<dbReference type="Proteomes" id="UP000660680">
    <property type="component" value="Unassembled WGS sequence"/>
</dbReference>
<evidence type="ECO:0000256" key="2">
    <source>
        <dbReference type="ARBA" id="ARBA00022679"/>
    </source>
</evidence>
<gene>
    <name evidence="7" type="ORF">GCM10010171_23440</name>
</gene>
<keyword evidence="8" id="KW-1185">Reference proteome</keyword>
<dbReference type="PROSITE" id="PS51683">
    <property type="entry name" value="SAM_OMT_II"/>
    <property type="match status" value="1"/>
</dbReference>
<dbReference type="Gene3D" id="3.40.50.150">
    <property type="entry name" value="Vaccinia Virus protein VP39"/>
    <property type="match status" value="1"/>
</dbReference>
<evidence type="ECO:0000313" key="7">
    <source>
        <dbReference type="EMBL" id="GGS29457.1"/>
    </source>
</evidence>
<feature type="active site" description="Proton acceptor" evidence="4">
    <location>
        <position position="252"/>
    </location>
</feature>
<dbReference type="PIRSF" id="PIRSF005739">
    <property type="entry name" value="O-mtase"/>
    <property type="match status" value="1"/>
</dbReference>
<evidence type="ECO:0000259" key="6">
    <source>
        <dbReference type="Pfam" id="PF08100"/>
    </source>
</evidence>